<feature type="compositionally biased region" description="Basic residues" evidence="2">
    <location>
        <begin position="211"/>
        <end position="220"/>
    </location>
</feature>
<keyword evidence="1" id="KW-0378">Hydrolase</keyword>
<feature type="compositionally biased region" description="Basic and acidic residues" evidence="2">
    <location>
        <begin position="196"/>
        <end position="210"/>
    </location>
</feature>
<evidence type="ECO:0000259" key="3">
    <source>
        <dbReference type="PROSITE" id="PS50175"/>
    </source>
</evidence>
<dbReference type="AlphaFoldDB" id="A0AAV9JL56"/>
<feature type="domain" description="Peptidase A2" evidence="3">
    <location>
        <begin position="265"/>
        <end position="355"/>
    </location>
</feature>
<gene>
    <name evidence="4" type="ORF">LTR36_002567</name>
</gene>
<keyword evidence="5" id="KW-1185">Reference proteome</keyword>
<dbReference type="InterPro" id="IPR021109">
    <property type="entry name" value="Peptidase_aspartic_dom_sf"/>
</dbReference>
<accession>A0AAV9JL56</accession>
<comment type="caution">
    <text evidence="4">The sequence shown here is derived from an EMBL/GenBank/DDBJ whole genome shotgun (WGS) entry which is preliminary data.</text>
</comment>
<dbReference type="PROSITE" id="PS50175">
    <property type="entry name" value="ASP_PROT_RETROV"/>
    <property type="match status" value="1"/>
</dbReference>
<sequence length="420" mass="47022">METTAREIVAALDEKDSRRFKRAVRQFLNDKAIKTIDVLQPSTSDTNRPNRDKADDAVTSLDKYECRLMAALSKQQCEDGTGRDWRIPHVQECGELRRWLTTKLRGSDGWSLGDKLNRKRLQYLVVRWRFWLALFSVDSSIQSFAESLEPAFGNPGKVQNGPLNLVCKAKAAVNEAMLLLGLTLSETALSNPLKRPAPEHEVANSKERAPGHRSGRKRAKRSADPTQGLQVINSRSPVLSSGLTEAHAGYDLYIDTHFAPDANGHSVILDTGCTHSIISLSFLRENLPNAQIRRFPLPFLIHGVFGSDVVKEFAILDIYLRAQHPISGKILMAKLTHDFKIHGKSSADMLIGQDVIKHHGFVTDNIQDRVIIRSCEGVEARIFSQPCELSPVVDETFDLERETDRLEQIARETHEAFLGA</sequence>
<organism evidence="4 5">
    <name type="scientific">Oleoguttula mirabilis</name>
    <dbReference type="NCBI Taxonomy" id="1507867"/>
    <lineage>
        <taxon>Eukaryota</taxon>
        <taxon>Fungi</taxon>
        <taxon>Dikarya</taxon>
        <taxon>Ascomycota</taxon>
        <taxon>Pezizomycotina</taxon>
        <taxon>Dothideomycetes</taxon>
        <taxon>Dothideomycetidae</taxon>
        <taxon>Mycosphaerellales</taxon>
        <taxon>Teratosphaeriaceae</taxon>
        <taxon>Oleoguttula</taxon>
    </lineage>
</organism>
<evidence type="ECO:0000313" key="4">
    <source>
        <dbReference type="EMBL" id="KAK4545614.1"/>
    </source>
</evidence>
<proteinExistence type="predicted"/>
<dbReference type="Gene3D" id="2.40.70.10">
    <property type="entry name" value="Acid Proteases"/>
    <property type="match status" value="1"/>
</dbReference>
<reference evidence="4 5" key="1">
    <citation type="submission" date="2021-11" db="EMBL/GenBank/DDBJ databases">
        <title>Black yeast isolated from Biological Soil Crust.</title>
        <authorList>
            <person name="Kurbessoian T."/>
        </authorList>
    </citation>
    <scope>NUCLEOTIDE SEQUENCE [LARGE SCALE GENOMIC DNA]</scope>
    <source>
        <strain evidence="4 5">CCFEE 5522</strain>
    </source>
</reference>
<evidence type="ECO:0000256" key="1">
    <source>
        <dbReference type="ARBA" id="ARBA00022801"/>
    </source>
</evidence>
<evidence type="ECO:0000256" key="2">
    <source>
        <dbReference type="SAM" id="MobiDB-lite"/>
    </source>
</evidence>
<dbReference type="InterPro" id="IPR001995">
    <property type="entry name" value="Peptidase_A2_cat"/>
</dbReference>
<dbReference type="Proteomes" id="UP001324427">
    <property type="component" value="Unassembled WGS sequence"/>
</dbReference>
<protein>
    <recommendedName>
        <fullName evidence="3">Peptidase A2 domain-containing protein</fullName>
    </recommendedName>
</protein>
<dbReference type="GO" id="GO:0004190">
    <property type="term" value="F:aspartic-type endopeptidase activity"/>
    <property type="evidence" value="ECO:0007669"/>
    <property type="project" value="InterPro"/>
</dbReference>
<feature type="region of interest" description="Disordered" evidence="2">
    <location>
        <begin position="193"/>
        <end position="227"/>
    </location>
</feature>
<dbReference type="GO" id="GO:0006508">
    <property type="term" value="P:proteolysis"/>
    <property type="evidence" value="ECO:0007669"/>
    <property type="project" value="InterPro"/>
</dbReference>
<evidence type="ECO:0000313" key="5">
    <source>
        <dbReference type="Proteomes" id="UP001324427"/>
    </source>
</evidence>
<name>A0AAV9JL56_9PEZI</name>
<dbReference type="EMBL" id="JAVFHQ010000018">
    <property type="protein sequence ID" value="KAK4545614.1"/>
    <property type="molecule type" value="Genomic_DNA"/>
</dbReference>